<organism evidence="1 2">
    <name type="scientific">Lecanicillium saksenae</name>
    <dbReference type="NCBI Taxonomy" id="468837"/>
    <lineage>
        <taxon>Eukaryota</taxon>
        <taxon>Fungi</taxon>
        <taxon>Dikarya</taxon>
        <taxon>Ascomycota</taxon>
        <taxon>Pezizomycotina</taxon>
        <taxon>Sordariomycetes</taxon>
        <taxon>Hypocreomycetidae</taxon>
        <taxon>Hypocreales</taxon>
        <taxon>Cordycipitaceae</taxon>
        <taxon>Lecanicillium</taxon>
    </lineage>
</organism>
<reference evidence="1" key="1">
    <citation type="submission" date="2022-07" db="EMBL/GenBank/DDBJ databases">
        <title>Genome Sequence of Lecanicillium saksenae.</title>
        <authorList>
            <person name="Buettner E."/>
        </authorList>
    </citation>
    <scope>NUCLEOTIDE SEQUENCE</scope>
    <source>
        <strain evidence="1">VT-O1</strain>
    </source>
</reference>
<accession>A0ACC1QXG9</accession>
<comment type="caution">
    <text evidence="1">The sequence shown here is derived from an EMBL/GenBank/DDBJ whole genome shotgun (WGS) entry which is preliminary data.</text>
</comment>
<name>A0ACC1QXG9_9HYPO</name>
<gene>
    <name evidence="1" type="ORF">NLG97_g3639</name>
</gene>
<evidence type="ECO:0000313" key="2">
    <source>
        <dbReference type="Proteomes" id="UP001148737"/>
    </source>
</evidence>
<evidence type="ECO:0000313" key="1">
    <source>
        <dbReference type="EMBL" id="KAJ3495092.1"/>
    </source>
</evidence>
<dbReference type="EMBL" id="JANAKD010000313">
    <property type="protein sequence ID" value="KAJ3495092.1"/>
    <property type="molecule type" value="Genomic_DNA"/>
</dbReference>
<protein>
    <submittedName>
        <fullName evidence="1">Uncharacterized protein</fullName>
    </submittedName>
</protein>
<proteinExistence type="predicted"/>
<keyword evidence="2" id="KW-1185">Reference proteome</keyword>
<dbReference type="Proteomes" id="UP001148737">
    <property type="component" value="Unassembled WGS sequence"/>
</dbReference>
<sequence length="232" mass="26602">MSSSFAIEIWVEYSISMFVMLLRFATRLRLVGLRNFDATDFFCFVASVTYYPSNGALDEQSAMALSDEEAQLYVTGSKMVHFSWVIYICMVFSFKGVIVCWFKRVGLGVWYEESLIKYTSLFVGLCWVASILAHLCACTPIQRAWQVKPWPGQFCTKRPQNYYVAGILNMVTPSTDVILLILPIPMLWKLQVNLRRRKRVRSREPDDTAADDTYALTSQLEADHYVKPTSGH</sequence>